<dbReference type="Proteomes" id="UP000814033">
    <property type="component" value="Unassembled WGS sequence"/>
</dbReference>
<organism evidence="1 2">
    <name type="scientific">Auriscalpium vulgare</name>
    <dbReference type="NCBI Taxonomy" id="40419"/>
    <lineage>
        <taxon>Eukaryota</taxon>
        <taxon>Fungi</taxon>
        <taxon>Dikarya</taxon>
        <taxon>Basidiomycota</taxon>
        <taxon>Agaricomycotina</taxon>
        <taxon>Agaricomycetes</taxon>
        <taxon>Russulales</taxon>
        <taxon>Auriscalpiaceae</taxon>
        <taxon>Auriscalpium</taxon>
    </lineage>
</organism>
<protein>
    <submittedName>
        <fullName evidence="1">Uncharacterized protein</fullName>
    </submittedName>
</protein>
<keyword evidence="2" id="KW-1185">Reference proteome</keyword>
<reference evidence="1" key="1">
    <citation type="submission" date="2021-02" db="EMBL/GenBank/DDBJ databases">
        <authorList>
            <consortium name="DOE Joint Genome Institute"/>
            <person name="Ahrendt S."/>
            <person name="Looney B.P."/>
            <person name="Miyauchi S."/>
            <person name="Morin E."/>
            <person name="Drula E."/>
            <person name="Courty P.E."/>
            <person name="Chicoki N."/>
            <person name="Fauchery L."/>
            <person name="Kohler A."/>
            <person name="Kuo A."/>
            <person name="Labutti K."/>
            <person name="Pangilinan J."/>
            <person name="Lipzen A."/>
            <person name="Riley R."/>
            <person name="Andreopoulos W."/>
            <person name="He G."/>
            <person name="Johnson J."/>
            <person name="Barry K.W."/>
            <person name="Grigoriev I.V."/>
            <person name="Nagy L."/>
            <person name="Hibbett D."/>
            <person name="Henrissat B."/>
            <person name="Matheny P.B."/>
            <person name="Labbe J."/>
            <person name="Martin F."/>
        </authorList>
    </citation>
    <scope>NUCLEOTIDE SEQUENCE</scope>
    <source>
        <strain evidence="1">FP105234-sp</strain>
    </source>
</reference>
<sequence>IVSGSADETIRIWDAHTGQPVGTPLEGHTSSVESVTYSLDGQHIVSGSLDKTIHIWNASKGHSINLQSNQPSSRLQNDGWIVDLASSPPALLMWLPPQYQTKGLYTPFTCCVIGAQPIHLDLSDFGHGPRWAECMKQ</sequence>
<dbReference type="EMBL" id="MU275993">
    <property type="protein sequence ID" value="KAI0044147.1"/>
    <property type="molecule type" value="Genomic_DNA"/>
</dbReference>
<gene>
    <name evidence="1" type="ORF">FA95DRAFT_1497600</name>
</gene>
<comment type="caution">
    <text evidence="1">The sequence shown here is derived from an EMBL/GenBank/DDBJ whole genome shotgun (WGS) entry which is preliminary data.</text>
</comment>
<evidence type="ECO:0000313" key="2">
    <source>
        <dbReference type="Proteomes" id="UP000814033"/>
    </source>
</evidence>
<reference evidence="1" key="2">
    <citation type="journal article" date="2022" name="New Phytol.">
        <title>Evolutionary transition to the ectomycorrhizal habit in the genomes of a hyperdiverse lineage of mushroom-forming fungi.</title>
        <authorList>
            <person name="Looney B."/>
            <person name="Miyauchi S."/>
            <person name="Morin E."/>
            <person name="Drula E."/>
            <person name="Courty P.E."/>
            <person name="Kohler A."/>
            <person name="Kuo A."/>
            <person name="LaButti K."/>
            <person name="Pangilinan J."/>
            <person name="Lipzen A."/>
            <person name="Riley R."/>
            <person name="Andreopoulos W."/>
            <person name="He G."/>
            <person name="Johnson J."/>
            <person name="Nolan M."/>
            <person name="Tritt A."/>
            <person name="Barry K.W."/>
            <person name="Grigoriev I.V."/>
            <person name="Nagy L.G."/>
            <person name="Hibbett D."/>
            <person name="Henrissat B."/>
            <person name="Matheny P.B."/>
            <person name="Labbe J."/>
            <person name="Martin F.M."/>
        </authorList>
    </citation>
    <scope>NUCLEOTIDE SEQUENCE</scope>
    <source>
        <strain evidence="1">FP105234-sp</strain>
    </source>
</reference>
<name>A0ACB8RJS6_9AGAM</name>
<proteinExistence type="predicted"/>
<evidence type="ECO:0000313" key="1">
    <source>
        <dbReference type="EMBL" id="KAI0044147.1"/>
    </source>
</evidence>
<accession>A0ACB8RJS6</accession>
<feature type="non-terminal residue" evidence="1">
    <location>
        <position position="1"/>
    </location>
</feature>